<organism evidence="9 10">
    <name type="scientific">Tieghemiomyces parasiticus</name>
    <dbReference type="NCBI Taxonomy" id="78921"/>
    <lineage>
        <taxon>Eukaryota</taxon>
        <taxon>Fungi</taxon>
        <taxon>Fungi incertae sedis</taxon>
        <taxon>Zoopagomycota</taxon>
        <taxon>Kickxellomycotina</taxon>
        <taxon>Dimargaritomycetes</taxon>
        <taxon>Dimargaritales</taxon>
        <taxon>Dimargaritaceae</taxon>
        <taxon>Tieghemiomyces</taxon>
    </lineage>
</organism>
<dbReference type="GO" id="GO:0051301">
    <property type="term" value="P:cell division"/>
    <property type="evidence" value="ECO:0007669"/>
    <property type="project" value="UniProtKB-KW"/>
</dbReference>
<dbReference type="GO" id="GO:0045842">
    <property type="term" value="P:positive regulation of mitotic metaphase/anaphase transition"/>
    <property type="evidence" value="ECO:0007669"/>
    <property type="project" value="TreeGrafter"/>
</dbReference>
<proteinExistence type="predicted"/>
<dbReference type="AlphaFoldDB" id="A0A9W7ZVZ7"/>
<feature type="repeat" description="TPR" evidence="7">
    <location>
        <begin position="397"/>
        <end position="430"/>
    </location>
</feature>
<sequence>MKDAAHAPALLRAAIAECSSRGLTFAAKWAAETLVDHREAEWCPTTPDNATRPAPALAYETDLPPSSPASSCDRCLLARTYFDLKEFDRAAFVLQGCTERRCRFLRLYARYMAAERRCEERLPVAGGAGADSRSDEDLGEDSNAAVATILEELVAPQEEAQLDGFERYLVGLCYRRQRLSARARAHLIRSVHLYPYNWSAWTELAACLPTMAALEDLIPQLPTGSFMTQFFLAHARLELHAPPDVVVAATRPLQPDFPEGRFLTALRATAYYHAREFEEAESLFDWLFRQDPYRLDQADVYSNILYVMESRPKLSYLAHHCAEVDRFRPETCCVIGNYYGLRTEHEKAVVYFQRALKLNRRYLSAWTLMGHEYVELKNTAAAIDAYRRAVEMDERDHRAWSGLGQTYEFLKMPHYALYYYQKAAALRPFDTRLWSVLAGCYEVCERYDEAVQCYDRALLESENEFETLTQLARLYAKMGKDTEATEHYQLALRSYPPDEPRSDAYVETCLHLARHEKARGNYAAANQHLTAVVDHGGEDLQEARALQREIQSLIAARLKASFVSVQ</sequence>
<keyword evidence="3" id="KW-0498">Mitosis</keyword>
<gene>
    <name evidence="9" type="primary">cut23_2</name>
    <name evidence="9" type="ORF">IWQ60_007693</name>
</gene>
<feature type="domain" description="Cdc23" evidence="8">
    <location>
        <begin position="11"/>
        <end position="268"/>
    </location>
</feature>
<feature type="repeat" description="TPR" evidence="7">
    <location>
        <begin position="431"/>
        <end position="464"/>
    </location>
</feature>
<dbReference type="EMBL" id="JANBPT010000529">
    <property type="protein sequence ID" value="KAJ1917747.1"/>
    <property type="molecule type" value="Genomic_DNA"/>
</dbReference>
<dbReference type="OrthoDB" id="10262026at2759"/>
<feature type="repeat" description="TPR" evidence="7">
    <location>
        <begin position="465"/>
        <end position="498"/>
    </location>
</feature>
<dbReference type="GO" id="GO:0031145">
    <property type="term" value="P:anaphase-promoting complex-dependent catabolic process"/>
    <property type="evidence" value="ECO:0007669"/>
    <property type="project" value="TreeGrafter"/>
</dbReference>
<accession>A0A9W7ZVZ7</accession>
<evidence type="ECO:0000256" key="4">
    <source>
        <dbReference type="ARBA" id="ARBA00022786"/>
    </source>
</evidence>
<dbReference type="PROSITE" id="PS50005">
    <property type="entry name" value="TPR"/>
    <property type="match status" value="5"/>
</dbReference>
<dbReference type="Proteomes" id="UP001150569">
    <property type="component" value="Unassembled WGS sequence"/>
</dbReference>
<keyword evidence="1" id="KW-0132">Cell division</keyword>
<evidence type="ECO:0000256" key="6">
    <source>
        <dbReference type="ARBA" id="ARBA00023306"/>
    </source>
</evidence>
<dbReference type="Pfam" id="PF13176">
    <property type="entry name" value="TPR_7"/>
    <property type="match status" value="2"/>
</dbReference>
<keyword evidence="10" id="KW-1185">Reference proteome</keyword>
<dbReference type="Gene3D" id="1.25.40.10">
    <property type="entry name" value="Tetratricopeptide repeat domain"/>
    <property type="match status" value="2"/>
</dbReference>
<dbReference type="InterPro" id="IPR011990">
    <property type="entry name" value="TPR-like_helical_dom_sf"/>
</dbReference>
<evidence type="ECO:0000256" key="3">
    <source>
        <dbReference type="ARBA" id="ARBA00022776"/>
    </source>
</evidence>
<comment type="caution">
    <text evidence="9">The sequence shown here is derived from an EMBL/GenBank/DDBJ whole genome shotgun (WGS) entry which is preliminary data.</text>
</comment>
<dbReference type="SMART" id="SM00028">
    <property type="entry name" value="TPR"/>
    <property type="match status" value="8"/>
</dbReference>
<evidence type="ECO:0000256" key="5">
    <source>
        <dbReference type="ARBA" id="ARBA00022803"/>
    </source>
</evidence>
<dbReference type="PANTHER" id="PTHR12558:SF10">
    <property type="entry name" value="CELL DIVISION CYCLE PROTEIN 23 HOMOLOG"/>
    <property type="match status" value="1"/>
</dbReference>
<evidence type="ECO:0000256" key="7">
    <source>
        <dbReference type="PROSITE-ProRule" id="PRU00339"/>
    </source>
</evidence>
<dbReference type="Pfam" id="PF04049">
    <property type="entry name" value="ANAPC8"/>
    <property type="match status" value="1"/>
</dbReference>
<keyword evidence="5 7" id="KW-0802">TPR repeat</keyword>
<dbReference type="InterPro" id="IPR007192">
    <property type="entry name" value="APC8"/>
</dbReference>
<evidence type="ECO:0000259" key="8">
    <source>
        <dbReference type="Pfam" id="PF04049"/>
    </source>
</evidence>
<dbReference type="GO" id="GO:0016567">
    <property type="term" value="P:protein ubiquitination"/>
    <property type="evidence" value="ECO:0007669"/>
    <property type="project" value="TreeGrafter"/>
</dbReference>
<keyword evidence="6" id="KW-0131">Cell cycle</keyword>
<keyword evidence="2" id="KW-0677">Repeat</keyword>
<dbReference type="PANTHER" id="PTHR12558">
    <property type="entry name" value="CELL DIVISION CYCLE 16,23,27"/>
    <property type="match status" value="1"/>
</dbReference>
<dbReference type="GO" id="GO:0005680">
    <property type="term" value="C:anaphase-promoting complex"/>
    <property type="evidence" value="ECO:0007669"/>
    <property type="project" value="InterPro"/>
</dbReference>
<feature type="repeat" description="TPR" evidence="7">
    <location>
        <begin position="329"/>
        <end position="362"/>
    </location>
</feature>
<evidence type="ECO:0000313" key="10">
    <source>
        <dbReference type="Proteomes" id="UP001150569"/>
    </source>
</evidence>
<dbReference type="SUPFAM" id="SSF48452">
    <property type="entry name" value="TPR-like"/>
    <property type="match status" value="2"/>
</dbReference>
<evidence type="ECO:0000256" key="2">
    <source>
        <dbReference type="ARBA" id="ARBA00022737"/>
    </source>
</evidence>
<evidence type="ECO:0000256" key="1">
    <source>
        <dbReference type="ARBA" id="ARBA00022618"/>
    </source>
</evidence>
<dbReference type="InterPro" id="IPR019734">
    <property type="entry name" value="TPR_rpt"/>
</dbReference>
<name>A0A9W7ZVZ7_9FUNG</name>
<evidence type="ECO:0000313" key="9">
    <source>
        <dbReference type="EMBL" id="KAJ1917747.1"/>
    </source>
</evidence>
<reference evidence="9" key="1">
    <citation type="submission" date="2022-07" db="EMBL/GenBank/DDBJ databases">
        <title>Phylogenomic reconstructions and comparative analyses of Kickxellomycotina fungi.</title>
        <authorList>
            <person name="Reynolds N.K."/>
            <person name="Stajich J.E."/>
            <person name="Barry K."/>
            <person name="Grigoriev I.V."/>
            <person name="Crous P."/>
            <person name="Smith M.E."/>
        </authorList>
    </citation>
    <scope>NUCLEOTIDE SEQUENCE</scope>
    <source>
        <strain evidence="9">RSA 861</strain>
    </source>
</reference>
<feature type="repeat" description="TPR" evidence="7">
    <location>
        <begin position="363"/>
        <end position="396"/>
    </location>
</feature>
<keyword evidence="4" id="KW-0833">Ubl conjugation pathway</keyword>
<dbReference type="Pfam" id="PF13181">
    <property type="entry name" value="TPR_8"/>
    <property type="match status" value="2"/>
</dbReference>
<protein>
    <submittedName>
        <fullName evidence="9">Anaphase-promoting complex subunit 8</fullName>
    </submittedName>
</protein>